<protein>
    <submittedName>
        <fullName evidence="2">Uncharacterized protein</fullName>
    </submittedName>
</protein>
<evidence type="ECO:0000256" key="1">
    <source>
        <dbReference type="SAM" id="Phobius"/>
    </source>
</evidence>
<organism evidence="2 3">
    <name type="scientific">Aeromonas phage yong1</name>
    <dbReference type="NCBI Taxonomy" id="2924882"/>
    <lineage>
        <taxon>Viruses</taxon>
        <taxon>Duplodnaviria</taxon>
        <taxon>Heunggongvirae</taxon>
        <taxon>Uroviricota</taxon>
        <taxon>Caudoviricetes</taxon>
        <taxon>Autographivirales</taxon>
        <taxon>Autonotataviridae</taxon>
        <taxon>Melnykvirinae</taxon>
        <taxon>Ahphunavirus</taxon>
        <taxon>Ahphunavirus yong1</taxon>
    </lineage>
</organism>
<dbReference type="EMBL" id="OM654404">
    <property type="protein sequence ID" value="UPI11699.1"/>
    <property type="molecule type" value="Genomic_DNA"/>
</dbReference>
<proteinExistence type="predicted"/>
<feature type="transmembrane region" description="Helical" evidence="1">
    <location>
        <begin position="7"/>
        <end position="28"/>
    </location>
</feature>
<name>A0A9X9E1A4_9CAUD</name>
<sequence length="32" mass="3639">MKHWGKLMKVVADTTFEIVVFTAAIVILSDKF</sequence>
<keyword evidence="3" id="KW-1185">Reference proteome</keyword>
<keyword evidence="1" id="KW-0472">Membrane</keyword>
<accession>A0A9X9E1A4</accession>
<keyword evidence="1" id="KW-1133">Transmembrane helix</keyword>
<dbReference type="Proteomes" id="UP001164315">
    <property type="component" value="Segment"/>
</dbReference>
<keyword evidence="1" id="KW-0812">Transmembrane</keyword>
<evidence type="ECO:0000313" key="2">
    <source>
        <dbReference type="EMBL" id="UPI11699.1"/>
    </source>
</evidence>
<evidence type="ECO:0000313" key="3">
    <source>
        <dbReference type="Proteomes" id="UP001164315"/>
    </source>
</evidence>
<reference evidence="2 3" key="1">
    <citation type="submission" date="2022-02" db="EMBL/GenBank/DDBJ databases">
        <title>Characterization of Aeromonas phage yong1 and its protective effects against Aeromonas hydrophila in brocade carp (Cyprinus aka Koi).</title>
        <authorList>
            <person name="Pan L."/>
            <person name="Li D."/>
            <person name="Lin W."/>
            <person name="Liu W."/>
            <person name="Qu C."/>
            <person name="Qian M."/>
            <person name="Cai R."/>
            <person name="Wang F."/>
            <person name="Zhou Q."/>
            <person name="Tong Y."/>
        </authorList>
    </citation>
    <scope>NUCLEOTIDE SEQUENCE [LARGE SCALE GENOMIC DNA]</scope>
</reference>